<evidence type="ECO:0000313" key="4">
    <source>
        <dbReference type="EMBL" id="MCF8714580.1"/>
    </source>
</evidence>
<dbReference type="CDD" id="cd06420">
    <property type="entry name" value="GT2_Chondriotin_Pol_N"/>
    <property type="match status" value="1"/>
</dbReference>
<dbReference type="Proteomes" id="UP000829517">
    <property type="component" value="Unassembled WGS sequence"/>
</dbReference>
<evidence type="ECO:0000259" key="2">
    <source>
        <dbReference type="Pfam" id="PF00535"/>
    </source>
</evidence>
<accession>A0ABS9J2A8</accession>
<dbReference type="PANTHER" id="PTHR43685">
    <property type="entry name" value="GLYCOSYLTRANSFERASE"/>
    <property type="match status" value="1"/>
</dbReference>
<dbReference type="Pfam" id="PF02709">
    <property type="entry name" value="Glyco_transf_7C"/>
    <property type="match status" value="1"/>
</dbReference>
<evidence type="ECO:0000256" key="1">
    <source>
        <dbReference type="ARBA" id="ARBA00022679"/>
    </source>
</evidence>
<feature type="domain" description="Glycosyltransferase 2-like" evidence="2">
    <location>
        <begin position="5"/>
        <end position="155"/>
    </location>
</feature>
<evidence type="ECO:0000313" key="5">
    <source>
        <dbReference type="Proteomes" id="UP000829517"/>
    </source>
</evidence>
<dbReference type="InterPro" id="IPR050834">
    <property type="entry name" value="Glycosyltransf_2"/>
</dbReference>
<evidence type="ECO:0000259" key="3">
    <source>
        <dbReference type="Pfam" id="PF02709"/>
    </source>
</evidence>
<dbReference type="Pfam" id="PF00535">
    <property type="entry name" value="Glycos_transf_2"/>
    <property type="match status" value="1"/>
</dbReference>
<organism evidence="4 5">
    <name type="scientific">Joostella atrarenae</name>
    <dbReference type="NCBI Taxonomy" id="679257"/>
    <lineage>
        <taxon>Bacteria</taxon>
        <taxon>Pseudomonadati</taxon>
        <taxon>Bacteroidota</taxon>
        <taxon>Flavobacteriia</taxon>
        <taxon>Flavobacteriales</taxon>
        <taxon>Flavobacteriaceae</taxon>
        <taxon>Joostella</taxon>
    </lineage>
</organism>
<dbReference type="Gene3D" id="3.90.550.10">
    <property type="entry name" value="Spore Coat Polysaccharide Biosynthesis Protein SpsA, Chain A"/>
    <property type="match status" value="1"/>
</dbReference>
<dbReference type="EMBL" id="JAETXX010000003">
    <property type="protein sequence ID" value="MCF8714580.1"/>
    <property type="molecule type" value="Genomic_DNA"/>
</dbReference>
<dbReference type="InterPro" id="IPR001173">
    <property type="entry name" value="Glyco_trans_2-like"/>
</dbReference>
<dbReference type="SUPFAM" id="SSF53448">
    <property type="entry name" value="Nucleotide-diphospho-sugar transferases"/>
    <property type="match status" value="1"/>
</dbReference>
<reference evidence="4 5" key="1">
    <citation type="submission" date="2021-01" db="EMBL/GenBank/DDBJ databases">
        <title>Genome sequencing of Joostella atrarenae M1-2 (= KCTC 23194).</title>
        <authorList>
            <person name="Zakaria M.R."/>
            <person name="Lam M.Q."/>
            <person name="Chong C.S."/>
        </authorList>
    </citation>
    <scope>NUCLEOTIDE SEQUENCE [LARGE SCALE GENOMIC DNA]</scope>
    <source>
        <strain evidence="4 5">M1-2</strain>
    </source>
</reference>
<comment type="caution">
    <text evidence="4">The sequence shown here is derived from an EMBL/GenBank/DDBJ whole genome shotgun (WGS) entry which is preliminary data.</text>
</comment>
<name>A0ABS9J2A8_9FLAO</name>
<dbReference type="RefSeq" id="WP_236958544.1">
    <property type="nucleotide sequence ID" value="NZ_JAETXX010000003.1"/>
</dbReference>
<dbReference type="InterPro" id="IPR027791">
    <property type="entry name" value="Galactosyl_T_C"/>
</dbReference>
<protein>
    <submittedName>
        <fullName evidence="4">Glycosyltransferase family 2 protein</fullName>
    </submittedName>
</protein>
<dbReference type="PANTHER" id="PTHR43685:SF3">
    <property type="entry name" value="SLR2126 PROTEIN"/>
    <property type="match status" value="1"/>
</dbReference>
<proteinExistence type="predicted"/>
<dbReference type="InterPro" id="IPR029044">
    <property type="entry name" value="Nucleotide-diphossugar_trans"/>
</dbReference>
<keyword evidence="1" id="KW-0808">Transferase</keyword>
<gene>
    <name evidence="4" type="ORF">JM658_07015</name>
</gene>
<sequence>MTIALIIATYNWPQALTLVLESVAKQTFVPDEIYIADDGSKPLTKEVILNFIKKNKHLNIHHIWHEDLGHRKCISLNMCLKKIKSDYVVQTDGDCILHKNFIEDHSYFAKKRQFICGNRVMLSKVITNQLIQKKIPPSLLTLNFGGKFNFKYQYRNYKLAKKKSITSKNNRKSVPFGCNMSYWKSDAIKINGYNELFSGWGPEDSEFTQRLSNANINMLQIKHAAIIYHLYHEILSKNMLKYNISILEDTISKKTIKCNKGIIHF</sequence>
<feature type="domain" description="Galactosyltransferase C-terminal" evidence="3">
    <location>
        <begin position="175"/>
        <end position="233"/>
    </location>
</feature>
<keyword evidence="5" id="KW-1185">Reference proteome</keyword>